<dbReference type="InterPro" id="IPR001304">
    <property type="entry name" value="C-type_lectin-like"/>
</dbReference>
<feature type="domain" description="C-type lectin" evidence="3">
    <location>
        <begin position="25"/>
        <end position="151"/>
    </location>
</feature>
<accession>A0A1I8Q5U1</accession>
<keyword evidence="2" id="KW-0732">Signal</keyword>
<dbReference type="Pfam" id="PF00059">
    <property type="entry name" value="Lectin_C"/>
    <property type="match status" value="1"/>
</dbReference>
<feature type="chain" id="PRO_5009327747" description="C-type lectin domain-containing protein" evidence="2">
    <location>
        <begin position="19"/>
        <end position="200"/>
    </location>
</feature>
<dbReference type="InterPro" id="IPR016186">
    <property type="entry name" value="C-type_lectin-like/link_sf"/>
</dbReference>
<dbReference type="PROSITE" id="PS50041">
    <property type="entry name" value="C_TYPE_LECTIN_2"/>
    <property type="match status" value="1"/>
</dbReference>
<dbReference type="AlphaFoldDB" id="A0A1I8Q5U1"/>
<keyword evidence="1" id="KW-1015">Disulfide bond</keyword>
<dbReference type="PROSITE" id="PS00615">
    <property type="entry name" value="C_TYPE_LECTIN_1"/>
    <property type="match status" value="1"/>
</dbReference>
<proteinExistence type="predicted"/>
<dbReference type="VEuPathDB" id="VectorBase:SCAU014154"/>
<dbReference type="InterPro" id="IPR050111">
    <property type="entry name" value="C-type_lectin/snaclec_domain"/>
</dbReference>
<keyword evidence="5" id="KW-1185">Reference proteome</keyword>
<dbReference type="OrthoDB" id="6430060at2759"/>
<organism evidence="4 5">
    <name type="scientific">Stomoxys calcitrans</name>
    <name type="common">Stable fly</name>
    <name type="synonym">Conops calcitrans</name>
    <dbReference type="NCBI Taxonomy" id="35570"/>
    <lineage>
        <taxon>Eukaryota</taxon>
        <taxon>Metazoa</taxon>
        <taxon>Ecdysozoa</taxon>
        <taxon>Arthropoda</taxon>
        <taxon>Hexapoda</taxon>
        <taxon>Insecta</taxon>
        <taxon>Pterygota</taxon>
        <taxon>Neoptera</taxon>
        <taxon>Endopterygota</taxon>
        <taxon>Diptera</taxon>
        <taxon>Brachycera</taxon>
        <taxon>Muscomorpha</taxon>
        <taxon>Muscoidea</taxon>
        <taxon>Muscidae</taxon>
        <taxon>Stomoxys</taxon>
    </lineage>
</organism>
<dbReference type="Proteomes" id="UP000095300">
    <property type="component" value="Unassembled WGS sequence"/>
</dbReference>
<evidence type="ECO:0000256" key="2">
    <source>
        <dbReference type="SAM" id="SignalP"/>
    </source>
</evidence>
<evidence type="ECO:0000256" key="1">
    <source>
        <dbReference type="ARBA" id="ARBA00023157"/>
    </source>
</evidence>
<dbReference type="PANTHER" id="PTHR22803">
    <property type="entry name" value="MANNOSE, PHOSPHOLIPASE, LECTIN RECEPTOR RELATED"/>
    <property type="match status" value="1"/>
</dbReference>
<feature type="signal peptide" evidence="2">
    <location>
        <begin position="1"/>
        <end position="18"/>
    </location>
</feature>
<evidence type="ECO:0000313" key="4">
    <source>
        <dbReference type="EnsemblMetazoa" id="SCAU014154-PA"/>
    </source>
</evidence>
<dbReference type="SMART" id="SM00034">
    <property type="entry name" value="CLECT"/>
    <property type="match status" value="1"/>
</dbReference>
<name>A0A1I8Q5U1_STOCA</name>
<dbReference type="CDD" id="cd00037">
    <property type="entry name" value="CLECT"/>
    <property type="match status" value="1"/>
</dbReference>
<gene>
    <name evidence="4" type="primary">106090721</name>
</gene>
<reference evidence="4" key="1">
    <citation type="submission" date="2020-05" db="UniProtKB">
        <authorList>
            <consortium name="EnsemblMetazoa"/>
        </authorList>
    </citation>
    <scope>IDENTIFICATION</scope>
    <source>
        <strain evidence="4">USDA</strain>
    </source>
</reference>
<sequence>MLAKGFVLFVALFQLASAAYWYTAGDGNHYLIEGATNYNWLQAFDQCARQGLQLAVVDNASKNSALTALLRLVFGSSPDLWIGHHDEFNTKVDKNRLWFSPFSGLPISFSNWASIQPDNNNQNEHCVQISRVMNYQWNDAFCEHKFGFICEHSPRSQISVARESTQENVNEFIEYAGSEVDKGQDPPKVLTEILKIPPMN</sequence>
<dbReference type="Gene3D" id="3.10.100.10">
    <property type="entry name" value="Mannose-Binding Protein A, subunit A"/>
    <property type="match status" value="1"/>
</dbReference>
<evidence type="ECO:0000259" key="3">
    <source>
        <dbReference type="PROSITE" id="PS50041"/>
    </source>
</evidence>
<protein>
    <recommendedName>
        <fullName evidence="3">C-type lectin domain-containing protein</fullName>
    </recommendedName>
</protein>
<evidence type="ECO:0000313" key="5">
    <source>
        <dbReference type="Proteomes" id="UP000095300"/>
    </source>
</evidence>
<dbReference type="SUPFAM" id="SSF56436">
    <property type="entry name" value="C-type lectin-like"/>
    <property type="match status" value="1"/>
</dbReference>
<dbReference type="InterPro" id="IPR018378">
    <property type="entry name" value="C-type_lectin_CS"/>
</dbReference>
<dbReference type="STRING" id="35570.A0A1I8Q5U1"/>
<dbReference type="InterPro" id="IPR016187">
    <property type="entry name" value="CTDL_fold"/>
</dbReference>
<dbReference type="EnsemblMetazoa" id="SCAU014154-RA">
    <property type="protein sequence ID" value="SCAU014154-PA"/>
    <property type="gene ID" value="SCAU014154"/>
</dbReference>